<dbReference type="RefSeq" id="WP_177199090.1">
    <property type="nucleotide sequence ID" value="NZ_FOOK01000016.1"/>
</dbReference>
<evidence type="ECO:0000313" key="4">
    <source>
        <dbReference type="Proteomes" id="UP000198661"/>
    </source>
</evidence>
<evidence type="ECO:0000256" key="1">
    <source>
        <dbReference type="SAM" id="Coils"/>
    </source>
</evidence>
<dbReference type="EMBL" id="FOOK01000016">
    <property type="protein sequence ID" value="SFG11199.1"/>
    <property type="molecule type" value="Genomic_DNA"/>
</dbReference>
<dbReference type="SUPFAM" id="SSF50199">
    <property type="entry name" value="Staphylococcal nuclease"/>
    <property type="match status" value="1"/>
</dbReference>
<feature type="domain" description="TNase-like" evidence="2">
    <location>
        <begin position="34"/>
        <end position="165"/>
    </location>
</feature>
<accession>A0A1I2P7Z4</accession>
<sequence length="324" mass="37229">MKLPVWLVILLGIFAVASGLLLLAAIFLVQSWDLQGQATAYHVVDGNTLVLEADGRQIRMDLAFVDTPPPDSYHGQKAVEFLKKKVQQFNQKGNDDHFYYLKKTENGYVGQILYGRPAESLNDEMIREGLARVVIPDGEWTDITINSYLSAQKEARRLKRGIWAHKGYVTKDGFDPEIGRKILQDHEAAERRARQKAEARKRKQIEEEKAYHRQIKQALDKVKQKDERIAFIRYEEDPSKRGKSSYTIFVKVYVKEQAWADMTNSQKLSLVATSYKSIQESLEGLKYTRDGLAAYVEYYSDTAGDLVAREKLIHLRGSKWLILR</sequence>
<dbReference type="InterPro" id="IPR016071">
    <property type="entry name" value="Staphylococal_nuclease_OB-fold"/>
</dbReference>
<protein>
    <submittedName>
        <fullName evidence="3">Nuclease homologue</fullName>
    </submittedName>
</protein>
<name>A0A1I2P7Z4_9BACL</name>
<dbReference type="Gene3D" id="2.40.50.90">
    <property type="match status" value="1"/>
</dbReference>
<dbReference type="AlphaFoldDB" id="A0A1I2P7Z4"/>
<dbReference type="SMART" id="SM00318">
    <property type="entry name" value="SNc"/>
    <property type="match status" value="1"/>
</dbReference>
<dbReference type="Proteomes" id="UP000198661">
    <property type="component" value="Unassembled WGS sequence"/>
</dbReference>
<dbReference type="PROSITE" id="PS50830">
    <property type="entry name" value="TNASE_3"/>
    <property type="match status" value="1"/>
</dbReference>
<organism evidence="3 4">
    <name type="scientific">Planifilum fulgidum</name>
    <dbReference type="NCBI Taxonomy" id="201973"/>
    <lineage>
        <taxon>Bacteria</taxon>
        <taxon>Bacillati</taxon>
        <taxon>Bacillota</taxon>
        <taxon>Bacilli</taxon>
        <taxon>Bacillales</taxon>
        <taxon>Thermoactinomycetaceae</taxon>
        <taxon>Planifilum</taxon>
    </lineage>
</organism>
<evidence type="ECO:0000313" key="3">
    <source>
        <dbReference type="EMBL" id="SFG11199.1"/>
    </source>
</evidence>
<keyword evidence="1" id="KW-0175">Coiled coil</keyword>
<dbReference type="STRING" id="201973.SAMN04488025_1169"/>
<proteinExistence type="predicted"/>
<evidence type="ECO:0000259" key="2">
    <source>
        <dbReference type="PROSITE" id="PS50830"/>
    </source>
</evidence>
<dbReference type="Pfam" id="PF00565">
    <property type="entry name" value="SNase"/>
    <property type="match status" value="1"/>
</dbReference>
<keyword evidence="4" id="KW-1185">Reference proteome</keyword>
<gene>
    <name evidence="3" type="ORF">SAMN04488025_1169</name>
</gene>
<feature type="coiled-coil region" evidence="1">
    <location>
        <begin position="183"/>
        <end position="225"/>
    </location>
</feature>
<reference evidence="4" key="1">
    <citation type="submission" date="2016-10" db="EMBL/GenBank/DDBJ databases">
        <authorList>
            <person name="Varghese N."/>
            <person name="Submissions S."/>
        </authorList>
    </citation>
    <scope>NUCLEOTIDE SEQUENCE [LARGE SCALE GENOMIC DNA]</scope>
    <source>
        <strain evidence="4">DSM 44945</strain>
    </source>
</reference>
<dbReference type="InterPro" id="IPR035437">
    <property type="entry name" value="SNase_OB-fold_sf"/>
</dbReference>